<comment type="caution">
    <text evidence="2">The sequence shown here is derived from an EMBL/GenBank/DDBJ whole genome shotgun (WGS) entry which is preliminary data.</text>
</comment>
<proteinExistence type="predicted"/>
<dbReference type="EMBL" id="BQKI01000118">
    <property type="protein sequence ID" value="GJN40374.1"/>
    <property type="molecule type" value="Genomic_DNA"/>
</dbReference>
<dbReference type="Pfam" id="PF14223">
    <property type="entry name" value="Retrotran_gag_2"/>
    <property type="match status" value="1"/>
</dbReference>
<sequence length="203" mass="23200">MEGLLKIKPLDGADGYLRWKESVLLRLNTVGVAHVLSKDPPSGDGVSRETAEKWARDDAMCRGHILATLSDRVLPDYVRHATGRAVWDAVARTYDLVWNPVEVETMFLRFIRFQFEKDVDLLEQLAHAEAMAATKQDPPLSDREMAGWICRKLPGDLGSRTRALWVDGRMVRINNADRYQTDESSDEEQEVKGRKGSQRRHRR</sequence>
<dbReference type="Proteomes" id="UP001054889">
    <property type="component" value="Unassembled WGS sequence"/>
</dbReference>
<keyword evidence="3" id="KW-1185">Reference proteome</keyword>
<gene>
    <name evidence="2" type="primary">gb29581</name>
    <name evidence="2" type="ORF">PR202_gb29581</name>
</gene>
<evidence type="ECO:0000313" key="3">
    <source>
        <dbReference type="Proteomes" id="UP001054889"/>
    </source>
</evidence>
<name>A0AAV5FXK1_ELECO</name>
<evidence type="ECO:0000256" key="1">
    <source>
        <dbReference type="SAM" id="MobiDB-lite"/>
    </source>
</evidence>
<evidence type="ECO:0008006" key="4">
    <source>
        <dbReference type="Google" id="ProtNLM"/>
    </source>
</evidence>
<reference evidence="2" key="2">
    <citation type="submission" date="2021-12" db="EMBL/GenBank/DDBJ databases">
        <title>Resequencing data analysis of finger millet.</title>
        <authorList>
            <person name="Hatakeyama M."/>
            <person name="Aluri S."/>
            <person name="Balachadran M.T."/>
            <person name="Sivarajan S.R."/>
            <person name="Poveda L."/>
            <person name="Shimizu-Inatsugi R."/>
            <person name="Schlapbach R."/>
            <person name="Sreeman S.M."/>
            <person name="Shimizu K.K."/>
        </authorList>
    </citation>
    <scope>NUCLEOTIDE SEQUENCE</scope>
</reference>
<accession>A0AAV5FXK1</accession>
<organism evidence="2 3">
    <name type="scientific">Eleusine coracana subsp. coracana</name>
    <dbReference type="NCBI Taxonomy" id="191504"/>
    <lineage>
        <taxon>Eukaryota</taxon>
        <taxon>Viridiplantae</taxon>
        <taxon>Streptophyta</taxon>
        <taxon>Embryophyta</taxon>
        <taxon>Tracheophyta</taxon>
        <taxon>Spermatophyta</taxon>
        <taxon>Magnoliopsida</taxon>
        <taxon>Liliopsida</taxon>
        <taxon>Poales</taxon>
        <taxon>Poaceae</taxon>
        <taxon>PACMAD clade</taxon>
        <taxon>Chloridoideae</taxon>
        <taxon>Cynodonteae</taxon>
        <taxon>Eleusininae</taxon>
        <taxon>Eleusine</taxon>
    </lineage>
</organism>
<evidence type="ECO:0000313" key="2">
    <source>
        <dbReference type="EMBL" id="GJN40374.1"/>
    </source>
</evidence>
<protein>
    <recommendedName>
        <fullName evidence="4">Retrotransposon Copia-like N-terminal domain-containing protein</fullName>
    </recommendedName>
</protein>
<feature type="compositionally biased region" description="Basic residues" evidence="1">
    <location>
        <begin position="194"/>
        <end position="203"/>
    </location>
</feature>
<feature type="region of interest" description="Disordered" evidence="1">
    <location>
        <begin position="177"/>
        <end position="203"/>
    </location>
</feature>
<reference evidence="2" key="1">
    <citation type="journal article" date="2018" name="DNA Res.">
        <title>Multiple hybrid de novo genome assembly of finger millet, an orphan allotetraploid crop.</title>
        <authorList>
            <person name="Hatakeyama M."/>
            <person name="Aluri S."/>
            <person name="Balachadran M.T."/>
            <person name="Sivarajan S.R."/>
            <person name="Patrignani A."/>
            <person name="Gruter S."/>
            <person name="Poveda L."/>
            <person name="Shimizu-Inatsugi R."/>
            <person name="Baeten J."/>
            <person name="Francoijs K.J."/>
            <person name="Nataraja K.N."/>
            <person name="Reddy Y.A.N."/>
            <person name="Phadnis S."/>
            <person name="Ravikumar R.L."/>
            <person name="Schlapbach R."/>
            <person name="Sreeman S.M."/>
            <person name="Shimizu K.K."/>
        </authorList>
    </citation>
    <scope>NUCLEOTIDE SEQUENCE</scope>
</reference>
<dbReference type="AlphaFoldDB" id="A0AAV5FXK1"/>